<reference evidence="2 3" key="2">
    <citation type="journal article" date="2019" name="G3 (Bethesda)">
        <title>Hybrid Assembly of the Genome of the Entomopathogenic Nematode Steinernema carpocapsae Identifies the X-Chromosome.</title>
        <authorList>
            <person name="Serra L."/>
            <person name="Macchietto M."/>
            <person name="Macias-Munoz A."/>
            <person name="McGill C.J."/>
            <person name="Rodriguez I.M."/>
            <person name="Rodriguez B."/>
            <person name="Murad R."/>
            <person name="Mortazavi A."/>
        </authorList>
    </citation>
    <scope>NUCLEOTIDE SEQUENCE [LARGE SCALE GENOMIC DNA]</scope>
    <source>
        <strain evidence="2 3">ALL</strain>
    </source>
</reference>
<feature type="compositionally biased region" description="Basic residues" evidence="1">
    <location>
        <begin position="237"/>
        <end position="250"/>
    </location>
</feature>
<dbReference type="Proteomes" id="UP000298663">
    <property type="component" value="Unassembled WGS sequence"/>
</dbReference>
<name>A0A4U5MSJ6_STECR</name>
<organism evidence="2 3">
    <name type="scientific">Steinernema carpocapsae</name>
    <name type="common">Entomopathogenic nematode</name>
    <dbReference type="NCBI Taxonomy" id="34508"/>
    <lineage>
        <taxon>Eukaryota</taxon>
        <taxon>Metazoa</taxon>
        <taxon>Ecdysozoa</taxon>
        <taxon>Nematoda</taxon>
        <taxon>Chromadorea</taxon>
        <taxon>Rhabditida</taxon>
        <taxon>Tylenchina</taxon>
        <taxon>Panagrolaimomorpha</taxon>
        <taxon>Strongyloidoidea</taxon>
        <taxon>Steinernematidae</taxon>
        <taxon>Steinernema</taxon>
    </lineage>
</organism>
<feature type="compositionally biased region" description="Basic and acidic residues" evidence="1">
    <location>
        <begin position="186"/>
        <end position="236"/>
    </location>
</feature>
<reference evidence="2 3" key="1">
    <citation type="journal article" date="2015" name="Genome Biol.">
        <title>Comparative genomics of Steinernema reveals deeply conserved gene regulatory networks.</title>
        <authorList>
            <person name="Dillman A.R."/>
            <person name="Macchietto M."/>
            <person name="Porter C.F."/>
            <person name="Rogers A."/>
            <person name="Williams B."/>
            <person name="Antoshechkin I."/>
            <person name="Lee M.M."/>
            <person name="Goodwin Z."/>
            <person name="Lu X."/>
            <person name="Lewis E.E."/>
            <person name="Goodrich-Blair H."/>
            <person name="Stock S.P."/>
            <person name="Adams B.J."/>
            <person name="Sternberg P.W."/>
            <person name="Mortazavi A."/>
        </authorList>
    </citation>
    <scope>NUCLEOTIDE SEQUENCE [LARGE SCALE GENOMIC DNA]</scope>
    <source>
        <strain evidence="2 3">ALL</strain>
    </source>
</reference>
<feature type="compositionally biased region" description="Polar residues" evidence="1">
    <location>
        <begin position="80"/>
        <end position="90"/>
    </location>
</feature>
<feature type="compositionally biased region" description="Basic and acidic residues" evidence="1">
    <location>
        <begin position="91"/>
        <end position="126"/>
    </location>
</feature>
<gene>
    <name evidence="2" type="ORF">L596_020108</name>
</gene>
<evidence type="ECO:0000313" key="2">
    <source>
        <dbReference type="EMBL" id="TKR72696.1"/>
    </source>
</evidence>
<feature type="region of interest" description="Disordered" evidence="1">
    <location>
        <begin position="156"/>
        <end position="287"/>
    </location>
</feature>
<evidence type="ECO:0000256" key="1">
    <source>
        <dbReference type="SAM" id="MobiDB-lite"/>
    </source>
</evidence>
<evidence type="ECO:0000313" key="3">
    <source>
        <dbReference type="Proteomes" id="UP000298663"/>
    </source>
</evidence>
<protein>
    <submittedName>
        <fullName evidence="2">Uncharacterized protein</fullName>
    </submittedName>
</protein>
<feature type="compositionally biased region" description="Basic residues" evidence="1">
    <location>
        <begin position="158"/>
        <end position="167"/>
    </location>
</feature>
<sequence>MSEQLSLADRLAEMFGSVPMNLARDVPEPSSSFEAPQITEDTFADLSLTPRPPLQVTPYIPRGPTLRLSSPVNEDPPQPSEMSRQSSKRSWLSEETPKAPTTHERLKRHYESDEIPKPQKSLDSKRRTNTVTPTSIAQYQYKEPEAVLLEAMLSDRPKRAKIQKPIRKPLETPTSTSSALKPLLPLERRLEPPTKKLKELGRKLEEGAKSPKKPTEMFRELVKKPKESAIEKEALKSPKKRERTPKKLTKKSKEPSAKKFKEALKSPEKPERPPKELRMKKPKEPQCEEDIVLEEAAERIFEHHLEAYVSDSLAAFYPAQLQAAYQRRDAEVSAMVSLFMRHAAQKEKEKDARSRNF</sequence>
<feature type="compositionally biased region" description="Basic and acidic residues" evidence="1">
    <location>
        <begin position="251"/>
        <end position="286"/>
    </location>
</feature>
<accession>A0A4U5MSJ6</accession>
<dbReference type="EMBL" id="AZBU02000006">
    <property type="protein sequence ID" value="TKR72696.1"/>
    <property type="molecule type" value="Genomic_DNA"/>
</dbReference>
<dbReference type="AlphaFoldDB" id="A0A4U5MSJ6"/>
<feature type="region of interest" description="Disordered" evidence="1">
    <location>
        <begin position="22"/>
        <end position="137"/>
    </location>
</feature>
<keyword evidence="3" id="KW-1185">Reference proteome</keyword>
<comment type="caution">
    <text evidence="2">The sequence shown here is derived from an EMBL/GenBank/DDBJ whole genome shotgun (WGS) entry which is preliminary data.</text>
</comment>
<proteinExistence type="predicted"/>